<name>A0A975ZZE7_9BURK</name>
<accession>A0A975ZZE7</accession>
<evidence type="ECO:0000313" key="2">
    <source>
        <dbReference type="Proteomes" id="UP000256297"/>
    </source>
</evidence>
<protein>
    <recommendedName>
        <fullName evidence="3">SnoaL-like domain-containing protein</fullName>
    </recommendedName>
</protein>
<proteinExistence type="predicted"/>
<dbReference type="InterPro" id="IPR032710">
    <property type="entry name" value="NTF2-like_dom_sf"/>
</dbReference>
<dbReference type="EMBL" id="OFSP01000010">
    <property type="protein sequence ID" value="SOY47382.1"/>
    <property type="molecule type" value="Genomic_DNA"/>
</dbReference>
<organism evidence="1 2">
    <name type="scientific">Cupriavidus taiwanensis</name>
    <dbReference type="NCBI Taxonomy" id="164546"/>
    <lineage>
        <taxon>Bacteria</taxon>
        <taxon>Pseudomonadati</taxon>
        <taxon>Pseudomonadota</taxon>
        <taxon>Betaproteobacteria</taxon>
        <taxon>Burkholderiales</taxon>
        <taxon>Burkholderiaceae</taxon>
        <taxon>Cupriavidus</taxon>
    </lineage>
</organism>
<comment type="caution">
    <text evidence="1">The sequence shown here is derived from an EMBL/GenBank/DDBJ whole genome shotgun (WGS) entry which is preliminary data.</text>
</comment>
<gene>
    <name evidence="1" type="ORF">CBM2589_B180136</name>
</gene>
<dbReference type="SUPFAM" id="SSF54427">
    <property type="entry name" value="NTF2-like"/>
    <property type="match status" value="1"/>
</dbReference>
<evidence type="ECO:0000313" key="1">
    <source>
        <dbReference type="EMBL" id="SOY47382.1"/>
    </source>
</evidence>
<sequence>MASALSVVKAAYDAFGRGDVAAILALVTEWIHVFTVHGGKITRWRGCYDTAARFL</sequence>
<dbReference type="Proteomes" id="UP000256297">
    <property type="component" value="Chromosome CBM2589_b"/>
</dbReference>
<dbReference type="AlphaFoldDB" id="A0A975ZZE7"/>
<reference evidence="1 2" key="1">
    <citation type="submission" date="2018-01" db="EMBL/GenBank/DDBJ databases">
        <authorList>
            <person name="Clerissi C."/>
        </authorList>
    </citation>
    <scope>NUCLEOTIDE SEQUENCE [LARGE SCALE GENOMIC DNA]</scope>
    <source>
        <strain evidence="1">Cupriavidus taiwanensis STM 3521</strain>
    </source>
</reference>
<dbReference type="RefSeq" id="WP_198046708.1">
    <property type="nucleotide sequence ID" value="NZ_LT976856.1"/>
</dbReference>
<dbReference type="Gene3D" id="3.10.450.50">
    <property type="match status" value="1"/>
</dbReference>
<evidence type="ECO:0008006" key="3">
    <source>
        <dbReference type="Google" id="ProtNLM"/>
    </source>
</evidence>